<dbReference type="InterPro" id="IPR004255">
    <property type="entry name" value="O-acyltransferase_WSD1_N"/>
</dbReference>
<evidence type="ECO:0000313" key="14">
    <source>
        <dbReference type="Proteomes" id="UP000006882"/>
    </source>
</evidence>
<evidence type="ECO:0000259" key="11">
    <source>
        <dbReference type="Pfam" id="PF03007"/>
    </source>
</evidence>
<dbReference type="HOGENOM" id="CLU_027831_0_0_1"/>
<comment type="catalytic activity">
    <reaction evidence="9">
        <text>a long chain fatty alcohol + a fatty acyl-CoA = a long-chain alcohol wax ester + CoA</text>
        <dbReference type="Rhea" id="RHEA:38443"/>
        <dbReference type="ChEBI" id="CHEBI:17135"/>
        <dbReference type="ChEBI" id="CHEBI:57287"/>
        <dbReference type="ChEBI" id="CHEBI:77636"/>
        <dbReference type="ChEBI" id="CHEBI:235323"/>
        <dbReference type="EC" id="2.3.1.75"/>
    </reaction>
</comment>
<dbReference type="GO" id="GO:0004144">
    <property type="term" value="F:diacylglycerol O-acyltransferase activity"/>
    <property type="evidence" value="ECO:0007669"/>
    <property type="project" value="UniProtKB-EC"/>
</dbReference>
<comment type="pathway">
    <text evidence="4">Lipid metabolism.</text>
</comment>
<dbReference type="GO" id="GO:0047196">
    <property type="term" value="F:long-chain-alcohol O-fatty-acyltransferase activity"/>
    <property type="evidence" value="ECO:0007669"/>
    <property type="project" value="UniProtKB-EC"/>
</dbReference>
<evidence type="ECO:0000313" key="13">
    <source>
        <dbReference type="EMBL" id="ONI17159.1"/>
    </source>
</evidence>
<dbReference type="SMR" id="M5VZX7"/>
<dbReference type="InterPro" id="IPR009721">
    <property type="entry name" value="O-acyltransferase_WSD1_C"/>
</dbReference>
<keyword evidence="14" id="KW-1185">Reference proteome</keyword>
<dbReference type="PANTHER" id="PTHR31650">
    <property type="entry name" value="O-ACYLTRANSFERASE (WSD1-LIKE) FAMILY PROTEIN"/>
    <property type="match status" value="1"/>
</dbReference>
<dbReference type="OrthoDB" id="619536at2759"/>
<evidence type="ECO:0000256" key="5">
    <source>
        <dbReference type="ARBA" id="ARBA00022679"/>
    </source>
</evidence>
<reference evidence="13 14" key="1">
    <citation type="journal article" date="2013" name="Nat. Genet.">
        <title>The high-quality draft genome of peach (Prunus persica) identifies unique patterns of genetic diversity, domestication and genome evolution.</title>
        <authorList>
            <consortium name="International Peach Genome Initiative"/>
            <person name="Verde I."/>
            <person name="Abbott A.G."/>
            <person name="Scalabrin S."/>
            <person name="Jung S."/>
            <person name="Shu S."/>
            <person name="Marroni F."/>
            <person name="Zhebentyayeva T."/>
            <person name="Dettori M.T."/>
            <person name="Grimwood J."/>
            <person name="Cattonaro F."/>
            <person name="Zuccolo A."/>
            <person name="Rossini L."/>
            <person name="Jenkins J."/>
            <person name="Vendramin E."/>
            <person name="Meisel L.A."/>
            <person name="Decroocq V."/>
            <person name="Sosinski B."/>
            <person name="Prochnik S."/>
            <person name="Mitros T."/>
            <person name="Policriti A."/>
            <person name="Cipriani G."/>
            <person name="Dondini L."/>
            <person name="Ficklin S."/>
            <person name="Goodstein D.M."/>
            <person name="Xuan P."/>
            <person name="Del Fabbro C."/>
            <person name="Aramini V."/>
            <person name="Copetti D."/>
            <person name="Gonzalez S."/>
            <person name="Horner D.S."/>
            <person name="Falchi R."/>
            <person name="Lucas S."/>
            <person name="Mica E."/>
            <person name="Maldonado J."/>
            <person name="Lazzari B."/>
            <person name="Bielenberg D."/>
            <person name="Pirona R."/>
            <person name="Miculan M."/>
            <person name="Barakat A."/>
            <person name="Testolin R."/>
            <person name="Stella A."/>
            <person name="Tartarini S."/>
            <person name="Tonutti P."/>
            <person name="Arus P."/>
            <person name="Orellana A."/>
            <person name="Wells C."/>
            <person name="Main D."/>
            <person name="Vizzotto G."/>
            <person name="Silva H."/>
            <person name="Salamini F."/>
            <person name="Schmutz J."/>
            <person name="Morgante M."/>
            <person name="Rokhsar D.S."/>
        </authorList>
    </citation>
    <scope>NUCLEOTIDE SEQUENCE [LARGE SCALE GENOMIC DNA]</scope>
    <source>
        <strain evidence="14">cv. Nemared</strain>
    </source>
</reference>
<evidence type="ECO:0000256" key="6">
    <source>
        <dbReference type="ARBA" id="ARBA00022824"/>
    </source>
</evidence>
<dbReference type="GO" id="GO:0005789">
    <property type="term" value="C:endoplasmic reticulum membrane"/>
    <property type="evidence" value="ECO:0007669"/>
    <property type="project" value="UniProtKB-SubCell"/>
</dbReference>
<protein>
    <submittedName>
        <fullName evidence="13">Uncharacterized protein</fullName>
    </submittedName>
</protein>
<name>M5VZX7_PRUPE</name>
<dbReference type="OMA" id="YEGASRY"/>
<dbReference type="InterPro" id="IPR045034">
    <property type="entry name" value="O-acyltransferase_WSD1-like"/>
</dbReference>
<evidence type="ECO:0000256" key="1">
    <source>
        <dbReference type="ARBA" id="ARBA00004162"/>
    </source>
</evidence>
<dbReference type="UniPathway" id="UPA00282"/>
<evidence type="ECO:0000256" key="8">
    <source>
        <dbReference type="ARBA" id="ARBA00024360"/>
    </source>
</evidence>
<evidence type="ECO:0000256" key="4">
    <source>
        <dbReference type="ARBA" id="ARBA00005189"/>
    </source>
</evidence>
<dbReference type="AlphaFoldDB" id="M5VZX7"/>
<dbReference type="KEGG" id="pper:18765986"/>
<keyword evidence="6" id="KW-0256">Endoplasmic reticulum</keyword>
<evidence type="ECO:0000256" key="3">
    <source>
        <dbReference type="ARBA" id="ARBA00004771"/>
    </source>
</evidence>
<evidence type="ECO:0000256" key="10">
    <source>
        <dbReference type="ARBA" id="ARBA00048109"/>
    </source>
</evidence>
<proteinExistence type="inferred from homology"/>
<comment type="subcellular location">
    <subcellularLocation>
        <location evidence="1">Cell membrane</location>
        <topology evidence="1">Single-pass membrane protein</topology>
    </subcellularLocation>
    <subcellularLocation>
        <location evidence="2">Endoplasmic reticulum membrane</location>
    </subcellularLocation>
</comment>
<dbReference type="Pfam" id="PF03007">
    <property type="entry name" value="WS_DGAT_cat"/>
    <property type="match status" value="1"/>
</dbReference>
<evidence type="ECO:0000256" key="2">
    <source>
        <dbReference type="ARBA" id="ARBA00004586"/>
    </source>
</evidence>
<gene>
    <name evidence="13" type="ORF">PRUPE_3G141300</name>
</gene>
<organism evidence="13 14">
    <name type="scientific">Prunus persica</name>
    <name type="common">Peach</name>
    <name type="synonym">Amygdalus persica</name>
    <dbReference type="NCBI Taxonomy" id="3760"/>
    <lineage>
        <taxon>Eukaryota</taxon>
        <taxon>Viridiplantae</taxon>
        <taxon>Streptophyta</taxon>
        <taxon>Embryophyta</taxon>
        <taxon>Tracheophyta</taxon>
        <taxon>Spermatophyta</taxon>
        <taxon>Magnoliopsida</taxon>
        <taxon>eudicotyledons</taxon>
        <taxon>Gunneridae</taxon>
        <taxon>Pentapetalae</taxon>
        <taxon>rosids</taxon>
        <taxon>fabids</taxon>
        <taxon>Rosales</taxon>
        <taxon>Rosaceae</taxon>
        <taxon>Amygdaloideae</taxon>
        <taxon>Amygdaleae</taxon>
        <taxon>Prunus</taxon>
    </lineage>
</organism>
<keyword evidence="7" id="KW-0012">Acyltransferase</keyword>
<feature type="domain" description="O-acyltransferase WSD1-like N-terminal" evidence="11">
    <location>
        <begin position="70"/>
        <end position="165"/>
    </location>
</feature>
<dbReference type="STRING" id="3760.M5VZX7"/>
<dbReference type="GO" id="GO:0005886">
    <property type="term" value="C:plasma membrane"/>
    <property type="evidence" value="ECO:0000318"/>
    <property type="project" value="GO_Central"/>
</dbReference>
<comment type="catalytic activity">
    <reaction evidence="10">
        <text>an acyl-CoA + a 1,2-diacyl-sn-glycerol = a triacyl-sn-glycerol + CoA</text>
        <dbReference type="Rhea" id="RHEA:10868"/>
        <dbReference type="ChEBI" id="CHEBI:17815"/>
        <dbReference type="ChEBI" id="CHEBI:57287"/>
        <dbReference type="ChEBI" id="CHEBI:58342"/>
        <dbReference type="ChEBI" id="CHEBI:64615"/>
        <dbReference type="EC" id="2.3.1.20"/>
    </reaction>
</comment>
<keyword evidence="5" id="KW-0808">Transferase</keyword>
<feature type="domain" description="O-acyltransferase WSD1 C-terminal" evidence="12">
    <location>
        <begin position="307"/>
        <end position="450"/>
    </location>
</feature>
<evidence type="ECO:0000256" key="7">
    <source>
        <dbReference type="ARBA" id="ARBA00023315"/>
    </source>
</evidence>
<evidence type="ECO:0000256" key="9">
    <source>
        <dbReference type="ARBA" id="ARBA00047604"/>
    </source>
</evidence>
<dbReference type="EMBL" id="CM007653">
    <property type="protein sequence ID" value="ONI17159.1"/>
    <property type="molecule type" value="Genomic_DNA"/>
</dbReference>
<dbReference type="Proteomes" id="UP000006882">
    <property type="component" value="Chromosome G3"/>
</dbReference>
<dbReference type="Gramene" id="ONI17159">
    <property type="protein sequence ID" value="ONI17159"/>
    <property type="gene ID" value="PRUPE_3G141300"/>
</dbReference>
<dbReference type="Pfam" id="PF06974">
    <property type="entry name" value="WS_DGAT_C"/>
    <property type="match status" value="1"/>
</dbReference>
<comment type="similarity">
    <text evidence="8">In the N-terminal section; belongs to the long-chain O-acyltransferase family.</text>
</comment>
<comment type="pathway">
    <text evidence="3">Glycerolipid metabolism; triacylglycerol biosynthesis.</text>
</comment>
<dbReference type="GO" id="GO:0008374">
    <property type="term" value="F:O-acyltransferase activity"/>
    <property type="evidence" value="ECO:0000318"/>
    <property type="project" value="GO_Central"/>
</dbReference>
<dbReference type="eggNOG" id="ENOG502QSH5">
    <property type="taxonomic scope" value="Eukaryota"/>
</dbReference>
<dbReference type="GO" id="GO:0019432">
    <property type="term" value="P:triglyceride biosynthetic process"/>
    <property type="evidence" value="ECO:0000318"/>
    <property type="project" value="GO_Central"/>
</dbReference>
<sequence>MEYEVHGNEPVSPIGQCLNSSVLSMSILGVLEFEIPINESKILSFLQDVFLNISPRFSSIMVDVNGEKQWKRVEVKLRDHVHVPIFPSGMSPKSYDDHFQDYISNIILEQYPKDKPLWEVHIVKYPTSSAAGNLIFKFHHALGDGYSFMSALLSCLQRADNPLPLTFPSRRGSKPGGDSESIFRWDVSETFASVFDTVKDFSWNSLLQDDRTPIRSGNYGVEFLPMTVSSITFSLDEIKLIKTKLNATVNDVISGALFFATRLYMQEKSQKSSTASCTALVLVNTRITQGDYKPIKEMNKPDSEMPWGNRMAFMPVTMPKLTEFSNPLDFVFKAQKLIKRKRSSFAVYINNKMLEIVKKIRGYEGASRYMHNRLKNSSLMISNMIGPAEQMALADHPVRGVYFMVLGIPQDLIVTVVSYMGKLRIAIGTQNGLIDPDKFKACMENAFKMILEATDNIPTQTVADPGIFQGRGNIEKSKNLQGAQARSKVQV</sequence>
<dbReference type="PANTHER" id="PTHR31650:SF34">
    <property type="entry name" value="O-ACYLTRANSFERASE WSD1-LIKE ISOFORM X1"/>
    <property type="match status" value="1"/>
</dbReference>
<accession>M5VZX7</accession>
<evidence type="ECO:0000259" key="12">
    <source>
        <dbReference type="Pfam" id="PF06974"/>
    </source>
</evidence>